<keyword evidence="2" id="KW-1185">Reference proteome</keyword>
<organism evidence="1 2">
    <name type="scientific">Punica granatum</name>
    <name type="common">Pomegranate</name>
    <dbReference type="NCBI Taxonomy" id="22663"/>
    <lineage>
        <taxon>Eukaryota</taxon>
        <taxon>Viridiplantae</taxon>
        <taxon>Streptophyta</taxon>
        <taxon>Embryophyta</taxon>
        <taxon>Tracheophyta</taxon>
        <taxon>Spermatophyta</taxon>
        <taxon>Magnoliopsida</taxon>
        <taxon>eudicotyledons</taxon>
        <taxon>Gunneridae</taxon>
        <taxon>Pentapetalae</taxon>
        <taxon>rosids</taxon>
        <taxon>malvids</taxon>
        <taxon>Myrtales</taxon>
        <taxon>Lythraceae</taxon>
        <taxon>Punica</taxon>
    </lineage>
</organism>
<proteinExistence type="predicted"/>
<dbReference type="AlphaFoldDB" id="A0A2I0JQA4"/>
<evidence type="ECO:0000313" key="2">
    <source>
        <dbReference type="Proteomes" id="UP000233551"/>
    </source>
</evidence>
<accession>A0A2I0JQA4</accession>
<evidence type="ECO:0000313" key="1">
    <source>
        <dbReference type="EMBL" id="PKI58080.1"/>
    </source>
</evidence>
<comment type="caution">
    <text evidence="1">The sequence shown here is derived from an EMBL/GenBank/DDBJ whole genome shotgun (WGS) entry which is preliminary data.</text>
</comment>
<reference evidence="1 2" key="1">
    <citation type="submission" date="2017-11" db="EMBL/GenBank/DDBJ databases">
        <title>De-novo sequencing of pomegranate (Punica granatum L.) genome.</title>
        <authorList>
            <person name="Akparov Z."/>
            <person name="Amiraslanov A."/>
            <person name="Hajiyeva S."/>
            <person name="Abbasov M."/>
            <person name="Kaur K."/>
            <person name="Hamwieh A."/>
            <person name="Solovyev V."/>
            <person name="Salamov A."/>
            <person name="Braich B."/>
            <person name="Kosarev P."/>
            <person name="Mahmoud A."/>
            <person name="Hajiyev E."/>
            <person name="Babayeva S."/>
            <person name="Izzatullayeva V."/>
            <person name="Mammadov A."/>
            <person name="Mammadov A."/>
            <person name="Sharifova S."/>
            <person name="Ojaghi J."/>
            <person name="Eynullazada K."/>
            <person name="Bayramov B."/>
            <person name="Abdulazimova A."/>
            <person name="Shahmuradov I."/>
        </authorList>
    </citation>
    <scope>NUCLEOTIDE SEQUENCE [LARGE SCALE GENOMIC DNA]</scope>
    <source>
        <strain evidence="2">cv. AG2017</strain>
        <tissue evidence="1">Leaf</tissue>
    </source>
</reference>
<dbReference type="EMBL" id="PGOL01001443">
    <property type="protein sequence ID" value="PKI58080.1"/>
    <property type="molecule type" value="Genomic_DNA"/>
</dbReference>
<protein>
    <submittedName>
        <fullName evidence="1">Uncharacterized protein</fullName>
    </submittedName>
</protein>
<sequence>MASHAFTSYGFPTTLTLPRDKVVACGEPFNHASPPFLSFLPSRIFPIFTSFLCIFQENLGMRDPRSIRSPTQPALREKATQIDRCDPDKLDCQSGLPVDPTAPTRVCSFQGAESIPEPLFPSFLDFSRILGLGLYRSRGSHHDPGKPKHALGFALEEGGRQLPLTSSGHRWPPPPNLTWFSSFHFIVVP</sequence>
<gene>
    <name evidence="1" type="ORF">CRG98_021507</name>
</gene>
<dbReference type="Proteomes" id="UP000233551">
    <property type="component" value="Unassembled WGS sequence"/>
</dbReference>
<name>A0A2I0JQA4_PUNGR</name>